<evidence type="ECO:0000256" key="5">
    <source>
        <dbReference type="ARBA" id="ARBA00022694"/>
    </source>
</evidence>
<gene>
    <name evidence="6" type="primary">trmL</name>
    <name evidence="9" type="ORF">ALO35_05191</name>
</gene>
<keyword evidence="2 6" id="KW-0489">Methyltransferase</keyword>
<dbReference type="CDD" id="cd18094">
    <property type="entry name" value="SpoU-like_TrmL"/>
    <property type="match status" value="1"/>
</dbReference>
<dbReference type="Proteomes" id="UP000050265">
    <property type="component" value="Unassembled WGS sequence"/>
</dbReference>
<dbReference type="PANTHER" id="PTHR42971">
    <property type="entry name" value="TRNA (CYTIDINE(34)-2'-O)-METHYLTRANSFERASE"/>
    <property type="match status" value="1"/>
</dbReference>
<feature type="binding site" evidence="6">
    <location>
        <position position="222"/>
    </location>
    <ligand>
        <name>S-adenosyl-L-methionine</name>
        <dbReference type="ChEBI" id="CHEBI:59789"/>
    </ligand>
</feature>
<organism evidence="9 10">
    <name type="scientific">Pseudomonas amygdali pv. lachrymans</name>
    <name type="common">Pseudomonas syringae pv. lachrymans</name>
    <dbReference type="NCBI Taxonomy" id="53707"/>
    <lineage>
        <taxon>Bacteria</taxon>
        <taxon>Pseudomonadati</taxon>
        <taxon>Pseudomonadota</taxon>
        <taxon>Gammaproteobacteria</taxon>
        <taxon>Pseudomonadales</taxon>
        <taxon>Pseudomonadaceae</taxon>
        <taxon>Pseudomonas</taxon>
        <taxon>Pseudomonas amygdali</taxon>
    </lineage>
</organism>
<protein>
    <recommendedName>
        <fullName evidence="6">tRNA (cytidine(34)-2'-O)-methyltransferase</fullName>
        <ecNumber evidence="6">2.1.1.207</ecNumber>
    </recommendedName>
    <alternativeName>
        <fullName evidence="6">tRNA (cytidine/uridine-2'-O-)-methyltransferase TrmL</fullName>
    </alternativeName>
</protein>
<comment type="caution">
    <text evidence="6">Lacks conserved residue(s) required for the propagation of feature annotation.</text>
</comment>
<keyword evidence="5 6" id="KW-0819">tRNA processing</keyword>
<comment type="subunit">
    <text evidence="6">Homodimer.</text>
</comment>
<comment type="similarity">
    <text evidence="6">Belongs to the class IV-like SAM-binding methyltransferase superfamily. RNA methyltransferase TrmH family. TrmL subfamily.</text>
</comment>
<comment type="subcellular location">
    <subcellularLocation>
        <location evidence="6">Cytoplasm</location>
    </subcellularLocation>
</comment>
<name>A0A0P9XK68_PSEAV</name>
<comment type="caution">
    <text evidence="9">The sequence shown here is derived from an EMBL/GenBank/DDBJ whole genome shotgun (WGS) entry which is preliminary data.</text>
</comment>
<dbReference type="GO" id="GO:0042802">
    <property type="term" value="F:identical protein binding"/>
    <property type="evidence" value="ECO:0007669"/>
    <property type="project" value="UniProtKB-ARBA"/>
</dbReference>
<feature type="binding site" evidence="6">
    <location>
        <position position="230"/>
    </location>
    <ligand>
        <name>S-adenosyl-L-methionine</name>
        <dbReference type="ChEBI" id="CHEBI:59789"/>
    </ligand>
</feature>
<keyword evidence="3 6" id="KW-0808">Transferase</keyword>
<dbReference type="GO" id="GO:0002132">
    <property type="term" value="P:wobble position uridine ribose methylation"/>
    <property type="evidence" value="ECO:0007669"/>
    <property type="project" value="TreeGrafter"/>
</dbReference>
<dbReference type="Pfam" id="PF00588">
    <property type="entry name" value="SpoU_methylase"/>
    <property type="match status" value="1"/>
</dbReference>
<dbReference type="PATRIC" id="fig|53707.9.peg.3843"/>
<evidence type="ECO:0000256" key="1">
    <source>
        <dbReference type="ARBA" id="ARBA00022490"/>
    </source>
</evidence>
<reference evidence="9 10" key="1">
    <citation type="submission" date="2015-09" db="EMBL/GenBank/DDBJ databases">
        <title>Genome announcement of multiple Pseudomonas syringae strains.</title>
        <authorList>
            <person name="Thakur S."/>
            <person name="Wang P.W."/>
            <person name="Gong Y."/>
            <person name="Weir B.S."/>
            <person name="Guttman D.S."/>
        </authorList>
    </citation>
    <scope>NUCLEOTIDE SEQUENCE [LARGE SCALE GENOMIC DNA]</scope>
    <source>
        <strain evidence="9 10">ICMP3507</strain>
    </source>
</reference>
<dbReference type="Gene3D" id="3.40.1280.10">
    <property type="match status" value="1"/>
</dbReference>
<dbReference type="HAMAP" id="MF_01885">
    <property type="entry name" value="tRNA_methyltr_TrmL"/>
    <property type="match status" value="1"/>
</dbReference>
<dbReference type="AlphaFoldDB" id="A0A0P9XK68"/>
<comment type="function">
    <text evidence="6">Methylates the ribose at the nucleotide 34 wobble position in the two leucyl isoacceptors tRNA(Leu)(CmAA) and tRNA(Leu)(cmnm5UmAA). Catalyzes the methyl transfer from S-adenosyl-L-methionine to the 2'-OH of the wobble nucleotide.</text>
</comment>
<evidence type="ECO:0000256" key="6">
    <source>
        <dbReference type="HAMAP-Rule" id="MF_01885"/>
    </source>
</evidence>
<dbReference type="EMBL" id="LJQP01000308">
    <property type="protein sequence ID" value="KPX64782.1"/>
    <property type="molecule type" value="Genomic_DNA"/>
</dbReference>
<dbReference type="InterPro" id="IPR029028">
    <property type="entry name" value="Alpha/beta_knot_MTases"/>
</dbReference>
<sequence length="251" mass="27304">MLSNLSWPVHGRPEASTLSTTAPSTVNPWYFGSSLNQSASPAGSSSICSSSTGSGCCRRPIMVPTVKPTIAIEPRTRGHSFGLGSSSGVECIPSFRSEPCMFHVILFQPEIPPNTGNVIRLCANSGCTLHLIEPLGFELDDKRLRRAGLDYHEYATLQTHPDLASCLEKIGNPRLFAFTTKGSRPFHDASFEPGDAFLFGPESRGLPVDILDSLSSEHRLRLPMREGCRSLNLSNTVAVAVYEAWRQHGFA</sequence>
<proteinExistence type="inferred from homology"/>
<evidence type="ECO:0000256" key="3">
    <source>
        <dbReference type="ARBA" id="ARBA00022679"/>
    </source>
</evidence>
<dbReference type="GO" id="GO:0141098">
    <property type="term" value="F:tRNA (cytidine(34)-2'-O)-methyltransferase activity"/>
    <property type="evidence" value="ECO:0007669"/>
    <property type="project" value="RHEA"/>
</dbReference>
<evidence type="ECO:0000313" key="9">
    <source>
        <dbReference type="EMBL" id="KPX64782.1"/>
    </source>
</evidence>
<dbReference type="GO" id="GO:0005737">
    <property type="term" value="C:cytoplasm"/>
    <property type="evidence" value="ECO:0007669"/>
    <property type="project" value="UniProtKB-SubCell"/>
</dbReference>
<dbReference type="SUPFAM" id="SSF75217">
    <property type="entry name" value="alpha/beta knot"/>
    <property type="match status" value="1"/>
</dbReference>
<evidence type="ECO:0000256" key="4">
    <source>
        <dbReference type="ARBA" id="ARBA00022691"/>
    </source>
</evidence>
<feature type="domain" description="tRNA/rRNA methyltransferase SpoU type" evidence="8">
    <location>
        <begin position="102"/>
        <end position="242"/>
    </location>
</feature>
<evidence type="ECO:0000313" key="10">
    <source>
        <dbReference type="Proteomes" id="UP000050265"/>
    </source>
</evidence>
<dbReference type="FunFam" id="3.40.1280.10:FF:000002">
    <property type="entry name" value="Peptidylprolyl isomerase"/>
    <property type="match status" value="1"/>
</dbReference>
<evidence type="ECO:0000256" key="7">
    <source>
        <dbReference type="SAM" id="MobiDB-lite"/>
    </source>
</evidence>
<evidence type="ECO:0000259" key="8">
    <source>
        <dbReference type="Pfam" id="PF00588"/>
    </source>
</evidence>
<dbReference type="PANTHER" id="PTHR42971:SF1">
    <property type="entry name" value="TRNA (CYTIDINE(34)-2'-O)-METHYLTRANSFERASE"/>
    <property type="match status" value="1"/>
</dbReference>
<accession>A0A0P9XK68</accession>
<keyword evidence="1 6" id="KW-0963">Cytoplasm</keyword>
<dbReference type="InterPro" id="IPR001537">
    <property type="entry name" value="SpoU_MeTrfase"/>
</dbReference>
<dbReference type="GO" id="GO:0141102">
    <property type="term" value="F:tRNA (5-carboxymethylaminomethyluridine(34)-2'-O)-methyltransferase activity"/>
    <property type="evidence" value="ECO:0007669"/>
    <property type="project" value="RHEA"/>
</dbReference>
<comment type="catalytic activity">
    <reaction evidence="6">
        <text>5-carboxymethylaminomethyluridine(34) in tRNA(Leu) + S-adenosyl-L-methionine = 5-carboxymethylaminomethyl-2'-O-methyluridine(34) in tRNA(Leu) + S-adenosyl-L-homocysteine + H(+)</text>
        <dbReference type="Rhea" id="RHEA:43088"/>
        <dbReference type="Rhea" id="RHEA-COMP:10333"/>
        <dbReference type="Rhea" id="RHEA-COMP:10334"/>
        <dbReference type="ChEBI" id="CHEBI:15378"/>
        <dbReference type="ChEBI" id="CHEBI:57856"/>
        <dbReference type="ChEBI" id="CHEBI:59789"/>
        <dbReference type="ChEBI" id="CHEBI:74508"/>
        <dbReference type="ChEBI" id="CHEBI:74511"/>
        <dbReference type="EC" id="2.1.1.207"/>
    </reaction>
</comment>
<evidence type="ECO:0000256" key="2">
    <source>
        <dbReference type="ARBA" id="ARBA00022603"/>
    </source>
</evidence>
<keyword evidence="4 6" id="KW-0949">S-adenosyl-L-methionine</keyword>
<feature type="region of interest" description="Disordered" evidence="7">
    <location>
        <begin position="1"/>
        <end position="20"/>
    </location>
</feature>
<dbReference type="EC" id="2.1.1.207" evidence="6"/>
<dbReference type="InterPro" id="IPR029026">
    <property type="entry name" value="tRNA_m1G_MTases_N"/>
</dbReference>
<feature type="binding site" evidence="6">
    <location>
        <position position="200"/>
    </location>
    <ligand>
        <name>S-adenosyl-L-methionine</name>
        <dbReference type="ChEBI" id="CHEBI:59789"/>
    </ligand>
</feature>
<dbReference type="GO" id="GO:0002131">
    <property type="term" value="P:wobble position cytosine ribose methylation"/>
    <property type="evidence" value="ECO:0007669"/>
    <property type="project" value="TreeGrafter"/>
</dbReference>
<dbReference type="InterPro" id="IPR016914">
    <property type="entry name" value="TrmL"/>
</dbReference>
<dbReference type="GO" id="GO:0003723">
    <property type="term" value="F:RNA binding"/>
    <property type="evidence" value="ECO:0007669"/>
    <property type="project" value="InterPro"/>
</dbReference>
<comment type="catalytic activity">
    <reaction evidence="6">
        <text>cytidine(34) in tRNA + S-adenosyl-L-methionine = 2'-O-methylcytidine(34) in tRNA + S-adenosyl-L-homocysteine + H(+)</text>
        <dbReference type="Rhea" id="RHEA:43084"/>
        <dbReference type="Rhea" id="RHEA-COMP:10331"/>
        <dbReference type="Rhea" id="RHEA-COMP:10332"/>
        <dbReference type="ChEBI" id="CHEBI:15378"/>
        <dbReference type="ChEBI" id="CHEBI:57856"/>
        <dbReference type="ChEBI" id="CHEBI:59789"/>
        <dbReference type="ChEBI" id="CHEBI:74495"/>
        <dbReference type="ChEBI" id="CHEBI:82748"/>
        <dbReference type="EC" id="2.1.1.207"/>
    </reaction>
</comment>